<dbReference type="Proteomes" id="UP001151760">
    <property type="component" value="Unassembled WGS sequence"/>
</dbReference>
<evidence type="ECO:0000256" key="1">
    <source>
        <dbReference type="SAM" id="MobiDB-lite"/>
    </source>
</evidence>
<feature type="compositionally biased region" description="Basic and acidic residues" evidence="1">
    <location>
        <begin position="459"/>
        <end position="490"/>
    </location>
</feature>
<evidence type="ECO:0000313" key="3">
    <source>
        <dbReference type="Proteomes" id="UP001151760"/>
    </source>
</evidence>
<dbReference type="EMBL" id="BQNB010014596">
    <property type="protein sequence ID" value="GJT30095.1"/>
    <property type="molecule type" value="Genomic_DNA"/>
</dbReference>
<feature type="compositionally biased region" description="Basic and acidic residues" evidence="1">
    <location>
        <begin position="227"/>
        <end position="248"/>
    </location>
</feature>
<reference evidence="2" key="2">
    <citation type="submission" date="2022-01" db="EMBL/GenBank/DDBJ databases">
        <authorList>
            <person name="Yamashiro T."/>
            <person name="Shiraishi A."/>
            <person name="Satake H."/>
            <person name="Nakayama K."/>
        </authorList>
    </citation>
    <scope>NUCLEOTIDE SEQUENCE</scope>
</reference>
<feature type="region of interest" description="Disordered" evidence="1">
    <location>
        <begin position="213"/>
        <end position="254"/>
    </location>
</feature>
<sequence length="1121" mass="127691">MNQEATRQVIARDEKWIPTEDRVKISTTNVRLETTMPQKEETFQVIIDVIKNSTYYKAFTISAKVPKIFMQQFWYTVKKVKDIESYEFLLVNKKCVGMFYMENVDFPELIWEDFAFQIDNGQLKKGRHENTPYPRFTQIIINHFLSKHQSLNKLQYLHTHTIKDDRIVSRLKFVRIGEDFQEYRLPIPETMLIEEIKQSKSYKMFIKYSTGQIPPKKSRGKGSQGKKTTDTTKETVDVSKESDSEPVRKRTASRGVVKKKVTITTDDNIIPEPDIALELGKSISLTEAAEEEAARQVHVTHARIVTEPIPELARRRPSEQIAADTMRALKESKKTNRRQLGTGGSSEGTGVSPGIPDESTVVPATSSEGIGSEQESEYTEEEDDDEMIEWVDTNKEEDKKDDDDDKSINLEQTDDEETVDEFVHGEEDVQDDDEETDDEFVQGDEQVNDDEDEEMTNAKVEESRNGDEEISDAAKAHAEKTEELKDDAKKAEIPPSSLSLLVSLGFGDQFLKLSFDTSLIGTVKDTTDAEINSLLDIKIQSEVPHIQSPLVLNVPVLVIFEPSVLTPIPKTPLVPPVTTLLHPPSVSTIPPVLLQTTTQILTPPITTEASTITITFPESDALTDVQLRVAKLEKDVSELKKIDHSVESLVSLKSQVPTILKIKKEQAEKEKMPKYTIKSTDKAALKECDQKSALFQTMNENKTFNRNPANHALYHACMEALIEDENVIDKGVADKVKNHKRQHDDNEDEDEDPSAGPNQGKKTKRRRAKESEFSMKPSTTKETSKGKAPTKSSKTDKTATVQEPIEEPIAEVVMDDLETTSNEDVVDDTNRPQDYVAPKTNKPSRDTWFKQPLRPPTPDLEWNKRQVVTNQPEQPWFNHMVSAAKYLLTFDKLMATLIDFSNELEYNMEECFKALTDRLDWNNPKGDRRPFDLTKPLPLKGHPGRLTLAAEYFFNNDLEFLKSSDPEKKYIMSITKIKVARYEIVEIKDMVLTIWSTTKVRYDKDAKKKILSVVNVSVKKLHGYGHLDEIVVKRADCQLYKLKEGDFVDLHLNDIEDMLLRVVQHKLFNLNGSDIVDLIVALRMSTRILIIKRRVEDLQLGVESYQKKLSITEPQKTFPEI</sequence>
<feature type="region of interest" description="Disordered" evidence="1">
    <location>
        <begin position="820"/>
        <end position="860"/>
    </location>
</feature>
<feature type="region of interest" description="Disordered" evidence="1">
    <location>
        <begin position="329"/>
        <end position="490"/>
    </location>
</feature>
<organism evidence="2 3">
    <name type="scientific">Tanacetum coccineum</name>
    <dbReference type="NCBI Taxonomy" id="301880"/>
    <lineage>
        <taxon>Eukaryota</taxon>
        <taxon>Viridiplantae</taxon>
        <taxon>Streptophyta</taxon>
        <taxon>Embryophyta</taxon>
        <taxon>Tracheophyta</taxon>
        <taxon>Spermatophyta</taxon>
        <taxon>Magnoliopsida</taxon>
        <taxon>eudicotyledons</taxon>
        <taxon>Gunneridae</taxon>
        <taxon>Pentapetalae</taxon>
        <taxon>asterids</taxon>
        <taxon>campanulids</taxon>
        <taxon>Asterales</taxon>
        <taxon>Asteraceae</taxon>
        <taxon>Asteroideae</taxon>
        <taxon>Anthemideae</taxon>
        <taxon>Anthemidinae</taxon>
        <taxon>Tanacetum</taxon>
    </lineage>
</organism>
<feature type="region of interest" description="Disordered" evidence="1">
    <location>
        <begin position="738"/>
        <end position="805"/>
    </location>
</feature>
<protein>
    <submittedName>
        <fullName evidence="2">Uncharacterized protein</fullName>
    </submittedName>
</protein>
<comment type="caution">
    <text evidence="2">The sequence shown here is derived from an EMBL/GenBank/DDBJ whole genome shotgun (WGS) entry which is preliminary data.</text>
</comment>
<feature type="compositionally biased region" description="Acidic residues" evidence="1">
    <location>
        <begin position="428"/>
        <end position="455"/>
    </location>
</feature>
<gene>
    <name evidence="2" type="ORF">Tco_0910370</name>
</gene>
<feature type="compositionally biased region" description="Acidic residues" evidence="1">
    <location>
        <begin position="374"/>
        <end position="389"/>
    </location>
</feature>
<accession>A0ABQ5CST2</accession>
<evidence type="ECO:0000313" key="2">
    <source>
        <dbReference type="EMBL" id="GJT30095.1"/>
    </source>
</evidence>
<proteinExistence type="predicted"/>
<name>A0ABQ5CST2_9ASTR</name>
<keyword evidence="3" id="KW-1185">Reference proteome</keyword>
<reference evidence="2" key="1">
    <citation type="journal article" date="2022" name="Int. J. Mol. Sci.">
        <title>Draft Genome of Tanacetum Coccineum: Genomic Comparison of Closely Related Tanacetum-Family Plants.</title>
        <authorList>
            <person name="Yamashiro T."/>
            <person name="Shiraishi A."/>
            <person name="Nakayama K."/>
            <person name="Satake H."/>
        </authorList>
    </citation>
    <scope>NUCLEOTIDE SEQUENCE</scope>
</reference>